<reference evidence="2 3" key="1">
    <citation type="submission" date="2017-03" db="EMBL/GenBank/DDBJ databases">
        <title>Widespread Adenine N6-methylation of Active Genes in Fungi.</title>
        <authorList>
            <consortium name="DOE Joint Genome Institute"/>
            <person name="Mondo S.J."/>
            <person name="Dannebaum R.O."/>
            <person name="Kuo R.C."/>
            <person name="Louie K.B."/>
            <person name="Bewick A.J."/>
            <person name="Labutti K."/>
            <person name="Haridas S."/>
            <person name="Kuo A."/>
            <person name="Salamov A."/>
            <person name="Ahrendt S.R."/>
            <person name="Lau R."/>
            <person name="Bowen B.P."/>
            <person name="Lipzen A."/>
            <person name="Sullivan W."/>
            <person name="Andreopoulos W.B."/>
            <person name="Clum A."/>
            <person name="Lindquist E."/>
            <person name="Daum C."/>
            <person name="Northen T.R."/>
            <person name="Ramamoorthy G."/>
            <person name="Schmitz R.J."/>
            <person name="Gryganskyi A."/>
            <person name="Culley D."/>
            <person name="Magnuson J."/>
            <person name="James T.Y."/>
            <person name="O'Malley M.A."/>
            <person name="Stajich J.E."/>
            <person name="Spatafora J.W."/>
            <person name="Visel A."/>
            <person name="Grigoriev I.V."/>
        </authorList>
    </citation>
    <scope>NUCLEOTIDE SEQUENCE [LARGE SCALE GENOMIC DNA]</scope>
    <source>
        <strain evidence="2 3">NRRL Y-17943</strain>
    </source>
</reference>
<evidence type="ECO:0000313" key="2">
    <source>
        <dbReference type="EMBL" id="ORX39851.1"/>
    </source>
</evidence>
<feature type="region of interest" description="Disordered" evidence="1">
    <location>
        <begin position="178"/>
        <end position="204"/>
    </location>
</feature>
<dbReference type="RefSeq" id="XP_021873636.1">
    <property type="nucleotide sequence ID" value="XM_022017845.1"/>
</dbReference>
<accession>A0A1Y1UP90</accession>
<dbReference type="EMBL" id="NBSH01000002">
    <property type="protein sequence ID" value="ORX39851.1"/>
    <property type="molecule type" value="Genomic_DNA"/>
</dbReference>
<comment type="caution">
    <text evidence="2">The sequence shown here is derived from an EMBL/GenBank/DDBJ whole genome shotgun (WGS) entry which is preliminary data.</text>
</comment>
<keyword evidence="3" id="KW-1185">Reference proteome</keyword>
<sequence length="204" mass="22545">MANLRDRITIRAFCDPYEPTISLPTPSMNPYAGSYDSSITSSLDSPSWAPCSPVIASPTWQPSSPSPPDQRLYEHTSAVYAPSGQMWPANNDYSYVGPEDQSAMLQRPITPAKRVRSTPESSPAWVRSTYRERNQSPCPTRATQDASLVYGNADLTEKSKKTAAPPLAKSFSGYQLANRLKPARKGERRTIRASRPTVFDDQSD</sequence>
<organism evidence="2 3">
    <name type="scientific">Kockovaella imperatae</name>
    <dbReference type="NCBI Taxonomy" id="4999"/>
    <lineage>
        <taxon>Eukaryota</taxon>
        <taxon>Fungi</taxon>
        <taxon>Dikarya</taxon>
        <taxon>Basidiomycota</taxon>
        <taxon>Agaricomycotina</taxon>
        <taxon>Tremellomycetes</taxon>
        <taxon>Tremellales</taxon>
        <taxon>Cuniculitremaceae</taxon>
        <taxon>Kockovaella</taxon>
    </lineage>
</organism>
<dbReference type="InParanoid" id="A0A1Y1UP90"/>
<dbReference type="Proteomes" id="UP000193218">
    <property type="component" value="Unassembled WGS sequence"/>
</dbReference>
<dbReference type="AlphaFoldDB" id="A0A1Y1UP90"/>
<evidence type="ECO:0000256" key="1">
    <source>
        <dbReference type="SAM" id="MobiDB-lite"/>
    </source>
</evidence>
<gene>
    <name evidence="2" type="ORF">BD324DRAFT_648471</name>
</gene>
<protein>
    <submittedName>
        <fullName evidence="2">Uncharacterized protein</fullName>
    </submittedName>
</protein>
<dbReference type="GeneID" id="33559654"/>
<evidence type="ECO:0000313" key="3">
    <source>
        <dbReference type="Proteomes" id="UP000193218"/>
    </source>
</evidence>
<proteinExistence type="predicted"/>
<name>A0A1Y1UP90_9TREE</name>